<evidence type="ECO:0000256" key="1">
    <source>
        <dbReference type="SAM" id="MobiDB-lite"/>
    </source>
</evidence>
<evidence type="ECO:0000256" key="2">
    <source>
        <dbReference type="SAM" id="SignalP"/>
    </source>
</evidence>
<keyword evidence="2" id="KW-0732">Signal</keyword>
<feature type="chain" id="PRO_5015738537" evidence="2">
    <location>
        <begin position="28"/>
        <end position="246"/>
    </location>
</feature>
<evidence type="ECO:0000313" key="4">
    <source>
        <dbReference type="Proteomes" id="UP000245591"/>
    </source>
</evidence>
<accession>A0A2U1JEK7</accession>
<keyword evidence="4" id="KW-1185">Reference proteome</keyword>
<dbReference type="AlphaFoldDB" id="A0A2U1JEK7"/>
<comment type="caution">
    <text evidence="3">The sequence shown here is derived from an EMBL/GenBank/DDBJ whole genome shotgun (WGS) entry which is preliminary data.</text>
</comment>
<feature type="compositionally biased region" description="Basic and acidic residues" evidence="1">
    <location>
        <begin position="98"/>
        <end position="111"/>
    </location>
</feature>
<evidence type="ECO:0000313" key="3">
    <source>
        <dbReference type="EMBL" id="PWA03444.1"/>
    </source>
</evidence>
<proteinExistence type="predicted"/>
<reference evidence="3 4" key="1">
    <citation type="journal article" date="2018" name="MBio">
        <title>Comparative Genomics Reveals the Core Gene Toolbox for the Fungus-Insect Symbiosis.</title>
        <authorList>
            <person name="Wang Y."/>
            <person name="Stata M."/>
            <person name="Wang W."/>
            <person name="Stajich J.E."/>
            <person name="White M.M."/>
            <person name="Moncalvo J.M."/>
        </authorList>
    </citation>
    <scope>NUCLEOTIDE SEQUENCE [LARGE SCALE GENOMIC DNA]</scope>
    <source>
        <strain evidence="3 4">AUS-126-30</strain>
    </source>
</reference>
<feature type="compositionally biased region" description="Polar residues" evidence="1">
    <location>
        <begin position="198"/>
        <end position="207"/>
    </location>
</feature>
<gene>
    <name evidence="3" type="ORF">BB558_000382</name>
</gene>
<dbReference type="Proteomes" id="UP000245591">
    <property type="component" value="Unassembled WGS sequence"/>
</dbReference>
<feature type="region of interest" description="Disordered" evidence="1">
    <location>
        <begin position="82"/>
        <end position="225"/>
    </location>
</feature>
<feature type="compositionally biased region" description="Basic and acidic residues" evidence="1">
    <location>
        <begin position="163"/>
        <end position="196"/>
    </location>
</feature>
<dbReference type="EMBL" id="MBFU01000015">
    <property type="protein sequence ID" value="PWA03444.1"/>
    <property type="molecule type" value="Genomic_DNA"/>
</dbReference>
<feature type="signal peptide" evidence="2">
    <location>
        <begin position="1"/>
        <end position="27"/>
    </location>
</feature>
<protein>
    <submittedName>
        <fullName evidence="3">Uncharacterized protein</fullName>
    </submittedName>
</protein>
<name>A0A2U1JEK7_SMIAN</name>
<organism evidence="3 4">
    <name type="scientific">Smittium angustum</name>
    <dbReference type="NCBI Taxonomy" id="133377"/>
    <lineage>
        <taxon>Eukaryota</taxon>
        <taxon>Fungi</taxon>
        <taxon>Fungi incertae sedis</taxon>
        <taxon>Zoopagomycota</taxon>
        <taxon>Kickxellomycotina</taxon>
        <taxon>Harpellomycetes</taxon>
        <taxon>Harpellales</taxon>
        <taxon>Legeriomycetaceae</taxon>
        <taxon>Smittium</taxon>
    </lineage>
</organism>
<sequence length="246" mass="28343">MMNLSHNSNSTIRLLIIFLALILFVSTKKSGYKQNYNKNYANLIDEDDIDDSEPMCDDQELYDNDEKVFSIADINRMTYKKLNGGGTGVQENVELASDNDRNTRYRRETSINKKNIGKRNLVNHSRRNFGNPNKRAKSQYQKQQMKAHPNFQENPDDSTENSDDIHKNPDENHDDIHKNPEENHDDIHKNPDHDTENSGENQPQEPNDVNEPKHNPGTNPGKEVINDLAKKLQEVVDILYKISESV</sequence>